<dbReference type="Gramene" id="Solyc01g021610.1.1">
    <property type="protein sequence ID" value="Solyc01g021610.1.1"/>
    <property type="gene ID" value="Solyc01g021610.1"/>
</dbReference>
<dbReference type="Proteomes" id="UP000004994">
    <property type="component" value="Chromosome 1"/>
</dbReference>
<accession>K4AV42</accession>
<dbReference type="EnsemblPlants" id="Solyc01g021610.1.1">
    <property type="protein sequence ID" value="Solyc01g021610.1.1"/>
    <property type="gene ID" value="Solyc01g021610.1"/>
</dbReference>
<sequence>MHSLSPENQTIPCGSTSESVQSNDEQRTSNSNPHYSAPLLLETELVHPLHLSQPWLESGLQNHAAIFSMDINWTETLIILQNQNFFAQTYHTRDESGNIESCQPHVECKYAEPDTPQPCFGFYMATNVSPTRTSYNNSFAPQGDVPKNIPPHTACPQESSEILRRWVSFTEILNLVNSALMFFSRKRGQKIYSQLSTVREEVFIQSRATIEQGLGETCSNYDPKYEDIHNLNTGEQGNPEPTDNLEPGESAN</sequence>
<proteinExistence type="predicted"/>
<evidence type="ECO:0000256" key="1">
    <source>
        <dbReference type="SAM" id="MobiDB-lite"/>
    </source>
</evidence>
<feature type="compositionally biased region" description="Polar residues" evidence="1">
    <location>
        <begin position="1"/>
        <end position="34"/>
    </location>
</feature>
<dbReference type="InParanoid" id="K4AV42"/>
<evidence type="ECO:0000313" key="3">
    <source>
        <dbReference type="Proteomes" id="UP000004994"/>
    </source>
</evidence>
<protein>
    <submittedName>
        <fullName evidence="2">Uncharacterized protein</fullName>
    </submittedName>
</protein>
<feature type="region of interest" description="Disordered" evidence="1">
    <location>
        <begin position="229"/>
        <end position="252"/>
    </location>
</feature>
<feature type="region of interest" description="Disordered" evidence="1">
    <location>
        <begin position="1"/>
        <end position="35"/>
    </location>
</feature>
<feature type="compositionally biased region" description="Polar residues" evidence="1">
    <location>
        <begin position="230"/>
        <end position="241"/>
    </location>
</feature>
<organism evidence="2">
    <name type="scientific">Solanum lycopersicum</name>
    <name type="common">Tomato</name>
    <name type="synonym">Lycopersicon esculentum</name>
    <dbReference type="NCBI Taxonomy" id="4081"/>
    <lineage>
        <taxon>Eukaryota</taxon>
        <taxon>Viridiplantae</taxon>
        <taxon>Streptophyta</taxon>
        <taxon>Embryophyta</taxon>
        <taxon>Tracheophyta</taxon>
        <taxon>Spermatophyta</taxon>
        <taxon>Magnoliopsida</taxon>
        <taxon>eudicotyledons</taxon>
        <taxon>Gunneridae</taxon>
        <taxon>Pentapetalae</taxon>
        <taxon>asterids</taxon>
        <taxon>lamiids</taxon>
        <taxon>Solanales</taxon>
        <taxon>Solanaceae</taxon>
        <taxon>Solanoideae</taxon>
        <taxon>Solaneae</taxon>
        <taxon>Solanum</taxon>
        <taxon>Solanum subgen. Lycopersicon</taxon>
    </lineage>
</organism>
<dbReference type="HOGENOM" id="CLU_1104303_0_0_1"/>
<name>K4AV42_SOLLC</name>
<reference evidence="2" key="2">
    <citation type="submission" date="2015-06" db="UniProtKB">
        <authorList>
            <consortium name="EnsemblPlants"/>
        </authorList>
    </citation>
    <scope>IDENTIFICATION</scope>
    <source>
        <strain evidence="2">cv. Heinz 1706</strain>
    </source>
</reference>
<dbReference type="PaxDb" id="4081-Solyc01g021610.1.1"/>
<keyword evidence="3" id="KW-1185">Reference proteome</keyword>
<reference evidence="2" key="1">
    <citation type="journal article" date="2012" name="Nature">
        <title>The tomato genome sequence provides insights into fleshy fruit evolution.</title>
        <authorList>
            <consortium name="Tomato Genome Consortium"/>
        </authorList>
    </citation>
    <scope>NUCLEOTIDE SEQUENCE [LARGE SCALE GENOMIC DNA]</scope>
    <source>
        <strain evidence="2">cv. Heinz 1706</strain>
    </source>
</reference>
<dbReference type="PhylomeDB" id="K4AV42"/>
<evidence type="ECO:0000313" key="2">
    <source>
        <dbReference type="EnsemblPlants" id="Solyc01g021610.1.1"/>
    </source>
</evidence>
<dbReference type="AlphaFoldDB" id="K4AV42"/>